<protein>
    <submittedName>
        <fullName evidence="8">Molecular chaperone (DnaJ superfamily)</fullName>
    </submittedName>
</protein>
<feature type="domain" description="J" evidence="7">
    <location>
        <begin position="6"/>
        <end position="84"/>
    </location>
</feature>
<evidence type="ECO:0000256" key="2">
    <source>
        <dbReference type="ARBA" id="ARBA00004496"/>
    </source>
</evidence>
<dbReference type="SUPFAM" id="SSF46565">
    <property type="entry name" value="Chaperone J-domain"/>
    <property type="match status" value="1"/>
</dbReference>
<dbReference type="EMBL" id="CCYA01000217">
    <property type="protein sequence ID" value="CEH13325.1"/>
    <property type="molecule type" value="Genomic_DNA"/>
</dbReference>
<dbReference type="CDD" id="cd06257">
    <property type="entry name" value="DnaJ"/>
    <property type="match status" value="1"/>
</dbReference>
<dbReference type="PANTHER" id="PTHR44313:SF1">
    <property type="entry name" value="DNAJ HOMOLOG SUBFAMILY C MEMBER 17"/>
    <property type="match status" value="1"/>
</dbReference>
<dbReference type="GO" id="GO:0005737">
    <property type="term" value="C:cytoplasm"/>
    <property type="evidence" value="ECO:0007669"/>
    <property type="project" value="UniProtKB-SubCell"/>
</dbReference>
<dbReference type="Pfam" id="PF00226">
    <property type="entry name" value="DnaJ"/>
    <property type="match status" value="1"/>
</dbReference>
<dbReference type="PANTHER" id="PTHR44313">
    <property type="entry name" value="DNAJ HOMOLOG SUBFAMILY C MEMBER 17"/>
    <property type="match status" value="1"/>
</dbReference>
<dbReference type="PRINTS" id="PR00625">
    <property type="entry name" value="JDOMAIN"/>
</dbReference>
<keyword evidence="4" id="KW-0143">Chaperone</keyword>
<feature type="region of interest" description="Disordered" evidence="6">
    <location>
        <begin position="285"/>
        <end position="338"/>
    </location>
</feature>
<dbReference type="InterPro" id="IPR036869">
    <property type="entry name" value="J_dom_sf"/>
</dbReference>
<evidence type="ECO:0000256" key="5">
    <source>
        <dbReference type="ARBA" id="ARBA00023242"/>
    </source>
</evidence>
<sequence>MPTADDPFAALGLPVGASEADIRAAYRRLSLKLHPDKARDVTPEVASARFHAIQTAYEALQDPVYRAKAASIAEAERKKNERRGAYDGNRKRMAEELEREEREGLKKRRDVKDREERLRRLKEEGKRLTEELLRSNASSSTPSTPDPKNAGGEASSEQVLEEREDEDGVEPALGPLDKTVKLRFPSHQQSLLMGSSASAASSEPLRTPLASAMSRRFGKIEAIRFLPPKASKRHPERIPNEATALVSFAGLEDAMKAVELGGQMNAANRNDEQTRILEDVHIGWATAGKGNDGEPPAARFRRSQRAREQAAPPRGANGQYARGESLPPSDGPKPEDAATYEANTLARLMSMS</sequence>
<dbReference type="InterPro" id="IPR052094">
    <property type="entry name" value="Pre-mRNA-splicing_ERAD"/>
</dbReference>
<reference evidence="8 9" key="1">
    <citation type="submission" date="2014-09" db="EMBL/GenBank/DDBJ databases">
        <authorList>
            <person name="Magalhaes I.L.F."/>
            <person name="Oliveira U."/>
            <person name="Santos F.R."/>
            <person name="Vidigal T.H.D.A."/>
            <person name="Brescovit A.D."/>
            <person name="Santos A.J."/>
        </authorList>
    </citation>
    <scope>NUCLEOTIDE SEQUENCE [LARGE SCALE GENOMIC DNA]</scope>
</reference>
<evidence type="ECO:0000256" key="6">
    <source>
        <dbReference type="SAM" id="MobiDB-lite"/>
    </source>
</evidence>
<evidence type="ECO:0000256" key="3">
    <source>
        <dbReference type="ARBA" id="ARBA00022490"/>
    </source>
</evidence>
<dbReference type="STRING" id="401625.A0A0P1BCP9"/>
<dbReference type="GO" id="GO:0000390">
    <property type="term" value="P:spliceosomal complex disassembly"/>
    <property type="evidence" value="ECO:0007669"/>
    <property type="project" value="TreeGrafter"/>
</dbReference>
<proteinExistence type="predicted"/>
<dbReference type="GO" id="GO:0005681">
    <property type="term" value="C:spliceosomal complex"/>
    <property type="evidence" value="ECO:0007669"/>
    <property type="project" value="TreeGrafter"/>
</dbReference>
<accession>A0A0P1BCP9</accession>
<feature type="compositionally biased region" description="Basic and acidic residues" evidence="6">
    <location>
        <begin position="74"/>
        <end position="133"/>
    </location>
</feature>
<evidence type="ECO:0000256" key="4">
    <source>
        <dbReference type="ARBA" id="ARBA00023186"/>
    </source>
</evidence>
<evidence type="ECO:0000313" key="9">
    <source>
        <dbReference type="Proteomes" id="UP000054845"/>
    </source>
</evidence>
<name>A0A0P1BCP9_9BASI</name>
<dbReference type="Gene3D" id="1.10.287.110">
    <property type="entry name" value="DnaJ domain"/>
    <property type="match status" value="1"/>
</dbReference>
<keyword evidence="3" id="KW-0963">Cytoplasm</keyword>
<organism evidence="8 9">
    <name type="scientific">Ceraceosorus bombacis</name>
    <dbReference type="NCBI Taxonomy" id="401625"/>
    <lineage>
        <taxon>Eukaryota</taxon>
        <taxon>Fungi</taxon>
        <taxon>Dikarya</taxon>
        <taxon>Basidiomycota</taxon>
        <taxon>Ustilaginomycotina</taxon>
        <taxon>Exobasidiomycetes</taxon>
        <taxon>Ceraceosorales</taxon>
        <taxon>Ceraceosoraceae</taxon>
        <taxon>Ceraceosorus</taxon>
    </lineage>
</organism>
<dbReference type="SMART" id="SM00271">
    <property type="entry name" value="DnaJ"/>
    <property type="match status" value="1"/>
</dbReference>
<dbReference type="PROSITE" id="PS50076">
    <property type="entry name" value="DNAJ_2"/>
    <property type="match status" value="1"/>
</dbReference>
<feature type="region of interest" description="Disordered" evidence="6">
    <location>
        <begin position="74"/>
        <end position="181"/>
    </location>
</feature>
<dbReference type="AlphaFoldDB" id="A0A0P1BCP9"/>
<keyword evidence="9" id="KW-1185">Reference proteome</keyword>
<dbReference type="Proteomes" id="UP000054845">
    <property type="component" value="Unassembled WGS sequence"/>
</dbReference>
<dbReference type="OrthoDB" id="376357at2759"/>
<evidence type="ECO:0000256" key="1">
    <source>
        <dbReference type="ARBA" id="ARBA00004123"/>
    </source>
</evidence>
<dbReference type="InterPro" id="IPR001623">
    <property type="entry name" value="DnaJ_domain"/>
</dbReference>
<evidence type="ECO:0000259" key="7">
    <source>
        <dbReference type="PROSITE" id="PS50076"/>
    </source>
</evidence>
<keyword evidence="5" id="KW-0539">Nucleus</keyword>
<comment type="subcellular location">
    <subcellularLocation>
        <location evidence="2">Cytoplasm</location>
    </subcellularLocation>
    <subcellularLocation>
        <location evidence="1">Nucleus</location>
    </subcellularLocation>
</comment>
<evidence type="ECO:0000313" key="8">
    <source>
        <dbReference type="EMBL" id="CEH13325.1"/>
    </source>
</evidence>